<dbReference type="SUPFAM" id="SSF52343">
    <property type="entry name" value="Ferredoxin reductase-like, C-terminal NADP-linked domain"/>
    <property type="match status" value="1"/>
</dbReference>
<dbReference type="AlphaFoldDB" id="A0A4Y1QRL6"/>
<dbReference type="InterPro" id="IPR039261">
    <property type="entry name" value="FNR_nucleotide-bd"/>
</dbReference>
<proteinExistence type="predicted"/>
<dbReference type="PANTHER" id="PTHR47215:SF1">
    <property type="entry name" value="F9L1.8 PROTEIN"/>
    <property type="match status" value="1"/>
</dbReference>
<dbReference type="EMBL" id="AP019297">
    <property type="protein sequence ID" value="BBG94512.1"/>
    <property type="molecule type" value="Genomic_DNA"/>
</dbReference>
<dbReference type="PANTHER" id="PTHR47215">
    <property type="match status" value="1"/>
</dbReference>
<sequence>MSPIRSLIESGFSADTRSDVKLFYGARNLDRMAYQVLRLCQYYHSRMMVGRDKVVYVQAAFSRAKQIYNPLSTAAVLCGQKQMTEI</sequence>
<protein>
    <submittedName>
        <fullName evidence="1">Uncharacterized protein</fullName>
    </submittedName>
</protein>
<name>A0A4Y1QRL6_PRUDU</name>
<gene>
    <name evidence="1" type="ORF">Prudu_002818</name>
</gene>
<organism evidence="1">
    <name type="scientific">Prunus dulcis</name>
    <name type="common">Almond</name>
    <name type="synonym">Amygdalus dulcis</name>
    <dbReference type="NCBI Taxonomy" id="3755"/>
    <lineage>
        <taxon>Eukaryota</taxon>
        <taxon>Viridiplantae</taxon>
        <taxon>Streptophyta</taxon>
        <taxon>Embryophyta</taxon>
        <taxon>Tracheophyta</taxon>
        <taxon>Spermatophyta</taxon>
        <taxon>Magnoliopsida</taxon>
        <taxon>eudicotyledons</taxon>
        <taxon>Gunneridae</taxon>
        <taxon>Pentapetalae</taxon>
        <taxon>rosids</taxon>
        <taxon>fabids</taxon>
        <taxon>Rosales</taxon>
        <taxon>Rosaceae</taxon>
        <taxon>Amygdaloideae</taxon>
        <taxon>Amygdaleae</taxon>
        <taxon>Prunus</taxon>
    </lineage>
</organism>
<reference evidence="1" key="1">
    <citation type="journal article" date="2019" name="Science">
        <title>Mutation of a bHLH transcription factor allowed almond domestication.</title>
        <authorList>
            <person name="Sanchez-Perez R."/>
            <person name="Pavan S."/>
            <person name="Mazzeo R."/>
            <person name="Moldovan C."/>
            <person name="Aiese Cigliano R."/>
            <person name="Del Cueto J."/>
            <person name="Ricciardi F."/>
            <person name="Lotti C."/>
            <person name="Ricciardi L."/>
            <person name="Dicenta F."/>
            <person name="Lopez-Marques R.L."/>
            <person name="Lindberg Moller B."/>
        </authorList>
    </citation>
    <scope>NUCLEOTIDE SEQUENCE</scope>
</reference>
<evidence type="ECO:0000313" key="1">
    <source>
        <dbReference type="EMBL" id="BBG94512.1"/>
    </source>
</evidence>
<accession>A0A4Y1QRL6</accession>